<dbReference type="RefSeq" id="WP_084953062.1">
    <property type="nucleotide sequence ID" value="NZ_MZZM01000030.1"/>
</dbReference>
<feature type="transmembrane region" description="Helical" evidence="1">
    <location>
        <begin position="6"/>
        <end position="26"/>
    </location>
</feature>
<keyword evidence="1" id="KW-1133">Transmembrane helix</keyword>
<keyword evidence="3" id="KW-1185">Reference proteome</keyword>
<dbReference type="Pfam" id="PF11139">
    <property type="entry name" value="SfLAP"/>
    <property type="match status" value="1"/>
</dbReference>
<evidence type="ECO:0000313" key="3">
    <source>
        <dbReference type="Proteomes" id="UP000193040"/>
    </source>
</evidence>
<dbReference type="InterPro" id="IPR021315">
    <property type="entry name" value="Gap/Sap"/>
</dbReference>
<dbReference type="AlphaFoldDB" id="A0A1X0XRT1"/>
<comment type="caution">
    <text evidence="2">The sequence shown here is derived from an EMBL/GenBank/DDBJ whole genome shotgun (WGS) entry which is preliminary data.</text>
</comment>
<proteinExistence type="predicted"/>
<protein>
    <recommendedName>
        <fullName evidence="4">GAP family protein</fullName>
    </recommendedName>
</protein>
<accession>A0A1X0XRT1</accession>
<evidence type="ECO:0008006" key="4">
    <source>
        <dbReference type="Google" id="ProtNLM"/>
    </source>
</evidence>
<keyword evidence="1" id="KW-0812">Transmembrane</keyword>
<reference evidence="2 3" key="1">
    <citation type="submission" date="2017-03" db="EMBL/GenBank/DDBJ databases">
        <title>Genomic insights into Mycobacterium simiae human colonization.</title>
        <authorList>
            <person name="Steffani J.L."/>
            <person name="Brunck M.E."/>
            <person name="Cruz E."/>
            <person name="Montiel R."/>
            <person name="Barona F."/>
        </authorList>
    </citation>
    <scope>NUCLEOTIDE SEQUENCE [LARGE SCALE GENOMIC DNA]</scope>
    <source>
        <strain evidence="2 3">MsiGto</strain>
    </source>
</reference>
<keyword evidence="1" id="KW-0472">Membrane</keyword>
<dbReference type="STRING" id="1784.VC42_11050"/>
<feature type="transmembrane region" description="Helical" evidence="1">
    <location>
        <begin position="194"/>
        <end position="213"/>
    </location>
</feature>
<feature type="transmembrane region" description="Helical" evidence="1">
    <location>
        <begin position="33"/>
        <end position="53"/>
    </location>
</feature>
<name>A0A1X0XRT1_MYCSI</name>
<evidence type="ECO:0000313" key="2">
    <source>
        <dbReference type="EMBL" id="ORJ55557.1"/>
    </source>
</evidence>
<dbReference type="Proteomes" id="UP000193040">
    <property type="component" value="Unassembled WGS sequence"/>
</dbReference>
<gene>
    <name evidence="2" type="ORF">B5M45_24665</name>
</gene>
<evidence type="ECO:0000256" key="1">
    <source>
        <dbReference type="SAM" id="Phobius"/>
    </source>
</evidence>
<feature type="transmembrane region" description="Helical" evidence="1">
    <location>
        <begin position="154"/>
        <end position="174"/>
    </location>
</feature>
<feature type="transmembrane region" description="Helical" evidence="1">
    <location>
        <begin position="103"/>
        <end position="122"/>
    </location>
</feature>
<dbReference type="EMBL" id="MZZM01000030">
    <property type="protein sequence ID" value="ORJ55557.1"/>
    <property type="molecule type" value="Genomic_DNA"/>
</dbReference>
<feature type="transmembrane region" description="Helical" evidence="1">
    <location>
        <begin position="73"/>
        <end position="91"/>
    </location>
</feature>
<sequence length="216" mass="23044">MLIRLIAPALMIALSPVTVIPAMLVIHAPRPRPAGLAFLGGWLLGLSGLTVFFVATCDVLEQLHNSPPAWVSWLRLLLGSAVIFFASWRWLTRHRRGERPAWMRPFVALTPVRAAVTAVALAPLRLEVLIMCATAGLTIGTGGVGAVNGWLNGAVFVAVAGSTVAIPILAYVSAGDRLGRGLVSLKGWMERHHAALEGVILFLVGLLLCYNGVRGF</sequence>
<feature type="transmembrane region" description="Helical" evidence="1">
    <location>
        <begin position="128"/>
        <end position="147"/>
    </location>
</feature>
<organism evidence="2 3">
    <name type="scientific">Mycobacterium simiae</name>
    <name type="common">Mycobacterium habana</name>
    <dbReference type="NCBI Taxonomy" id="1784"/>
    <lineage>
        <taxon>Bacteria</taxon>
        <taxon>Bacillati</taxon>
        <taxon>Actinomycetota</taxon>
        <taxon>Actinomycetes</taxon>
        <taxon>Mycobacteriales</taxon>
        <taxon>Mycobacteriaceae</taxon>
        <taxon>Mycobacterium</taxon>
        <taxon>Mycobacterium simiae complex</taxon>
    </lineage>
</organism>